<sequence length="221" mass="24786">MHQKPLQIRRLISGMSISRLILRPLPALSSTMTIRTCPVPKISPLMMRLALRDSALTGLIATKSVCIARLNTYPPDITTANAMNQNTSPVTASSVPDRQRLNLWPKHFGKIPQWMLPEPRAFAWMDRLCEAYNGGYWNYYTPSNGGAFIAPDSEDNWSVFNKLNGYSGEMSSEAAGITVCLLNWSHHACRTSSPAIREHYCHLCEFALSHPERSAIMHIID</sequence>
<dbReference type="AlphaFoldDB" id="A0A0H3L620"/>
<evidence type="ECO:0000313" key="2">
    <source>
        <dbReference type="EMBL" id="BAK12294.1"/>
    </source>
</evidence>
<evidence type="ECO:0008006" key="4">
    <source>
        <dbReference type="Google" id="ProtNLM"/>
    </source>
</evidence>
<dbReference type="InterPro" id="IPR042297">
    <property type="entry name" value="Antirestriction_sf"/>
</dbReference>
<organism evidence="2 3">
    <name type="scientific">Pantoea ananatis (strain AJ13355)</name>
    <dbReference type="NCBI Taxonomy" id="932677"/>
    <lineage>
        <taxon>Bacteria</taxon>
        <taxon>Pseudomonadati</taxon>
        <taxon>Pseudomonadota</taxon>
        <taxon>Gammaproteobacteria</taxon>
        <taxon>Enterobacterales</taxon>
        <taxon>Erwiniaceae</taxon>
        <taxon>Pantoea</taxon>
    </lineage>
</organism>
<dbReference type="EMBL" id="AP012032">
    <property type="protein sequence ID" value="BAK12294.1"/>
    <property type="molecule type" value="Genomic_DNA"/>
</dbReference>
<comment type="similarity">
    <text evidence="1">Belongs to the antirestriction protein family.</text>
</comment>
<dbReference type="Gene3D" id="3.30.70.3580">
    <property type="entry name" value="Antirestriction protein"/>
    <property type="match status" value="1"/>
</dbReference>
<dbReference type="HOGENOM" id="CLU_085306_1_0_6"/>
<proteinExistence type="inferred from homology"/>
<evidence type="ECO:0000313" key="3">
    <source>
        <dbReference type="Proteomes" id="UP000006690"/>
    </source>
</evidence>
<evidence type="ECO:0000256" key="1">
    <source>
        <dbReference type="ARBA" id="ARBA00008618"/>
    </source>
</evidence>
<dbReference type="eggNOG" id="ENOG502ZPKK">
    <property type="taxonomic scope" value="Bacteria"/>
</dbReference>
<dbReference type="Pfam" id="PF03230">
    <property type="entry name" value="Antirestrict"/>
    <property type="match status" value="1"/>
</dbReference>
<reference evidence="3" key="1">
    <citation type="journal article" date="2012" name="Appl. Microbiol. Biotechnol.">
        <title>The complete genome sequence of Pantoea ananatis AJ13355, an organism with great biotechnological potential.</title>
        <authorList>
            <person name="Hara Y."/>
            <person name="Kadotani N."/>
            <person name="Izui H."/>
            <person name="Katashkina J.I."/>
            <person name="Kuvaeva T.M."/>
            <person name="Andreeva I.G."/>
            <person name="Golubeva L.I."/>
            <person name="Malko D.B."/>
            <person name="Makeev V.J."/>
            <person name="Mashko S.V."/>
            <person name="Kozlov Y.I."/>
        </authorList>
    </citation>
    <scope>NUCLEOTIDE SEQUENCE [LARGE SCALE GENOMIC DNA]</scope>
    <source>
        <strain evidence="3">AJ13355</strain>
    </source>
</reference>
<name>A0A0H3L620_PANAA</name>
<protein>
    <recommendedName>
        <fullName evidence="4">Antirestriction protein</fullName>
    </recommendedName>
</protein>
<dbReference type="InterPro" id="IPR004914">
    <property type="entry name" value="Antirestrict"/>
</dbReference>
<accession>A0A0H3L620</accession>
<dbReference type="PATRIC" id="fig|932677.3.peg.2563"/>
<dbReference type="KEGG" id="paj:PAJ_2214"/>
<gene>
    <name evidence="2" type="ordered locus">PAJ_2214</name>
</gene>
<dbReference type="Proteomes" id="UP000006690">
    <property type="component" value="Chromosome"/>
</dbReference>